<reference evidence="2 3" key="1">
    <citation type="submission" date="2014-02" db="EMBL/GenBank/DDBJ databases">
        <title>Single nucleus genome sequencing reveals high similarity among nuclei of an endomycorrhizal fungus.</title>
        <authorList>
            <person name="Lin K."/>
            <person name="Geurts R."/>
            <person name="Zhang Z."/>
            <person name="Limpens E."/>
            <person name="Saunders D.G."/>
            <person name="Mu D."/>
            <person name="Pang E."/>
            <person name="Cao H."/>
            <person name="Cha H."/>
            <person name="Lin T."/>
            <person name="Zhou Q."/>
            <person name="Shang Y."/>
            <person name="Li Y."/>
            <person name="Ivanov S."/>
            <person name="Sharma T."/>
            <person name="Velzen R.V."/>
            <person name="Ruijter N.D."/>
            <person name="Aanen D.K."/>
            <person name="Win J."/>
            <person name="Kamoun S."/>
            <person name="Bisseling T."/>
            <person name="Huang S."/>
        </authorList>
    </citation>
    <scope>NUCLEOTIDE SEQUENCE [LARGE SCALE GENOMIC DNA]</scope>
    <source>
        <strain evidence="3">DAOM197198w</strain>
    </source>
</reference>
<dbReference type="Pfam" id="PF13358">
    <property type="entry name" value="DDE_3"/>
    <property type="match status" value="1"/>
</dbReference>
<dbReference type="InterPro" id="IPR038717">
    <property type="entry name" value="Tc1-like_DDE_dom"/>
</dbReference>
<dbReference type="EMBL" id="JEMT01021206">
    <property type="protein sequence ID" value="EXX65615.1"/>
    <property type="molecule type" value="Genomic_DNA"/>
</dbReference>
<dbReference type="AlphaFoldDB" id="A0A015JEZ9"/>
<comment type="caution">
    <text evidence="2">The sequence shown here is derived from an EMBL/GenBank/DDBJ whole genome shotgun (WGS) entry which is preliminary data.</text>
</comment>
<organism evidence="2 3">
    <name type="scientific">Rhizophagus irregularis (strain DAOM 197198w)</name>
    <name type="common">Glomus intraradices</name>
    <dbReference type="NCBI Taxonomy" id="1432141"/>
    <lineage>
        <taxon>Eukaryota</taxon>
        <taxon>Fungi</taxon>
        <taxon>Fungi incertae sedis</taxon>
        <taxon>Mucoromycota</taxon>
        <taxon>Glomeromycotina</taxon>
        <taxon>Glomeromycetes</taxon>
        <taxon>Glomerales</taxon>
        <taxon>Glomeraceae</taxon>
        <taxon>Rhizophagus</taxon>
    </lineage>
</organism>
<accession>A0A015JEZ9</accession>
<dbReference type="GO" id="GO:0003676">
    <property type="term" value="F:nucleic acid binding"/>
    <property type="evidence" value="ECO:0007669"/>
    <property type="project" value="InterPro"/>
</dbReference>
<name>A0A015JEZ9_RHIIW</name>
<dbReference type="PANTHER" id="PTHR23022">
    <property type="entry name" value="TRANSPOSABLE ELEMENT-RELATED"/>
    <property type="match status" value="1"/>
</dbReference>
<dbReference type="STRING" id="1432141.A0A015JEZ9"/>
<evidence type="ECO:0000259" key="1">
    <source>
        <dbReference type="Pfam" id="PF13358"/>
    </source>
</evidence>
<proteinExistence type="predicted"/>
<gene>
    <name evidence="2" type="ORF">RirG_131600</name>
</gene>
<keyword evidence="3" id="KW-1185">Reference proteome</keyword>
<evidence type="ECO:0000313" key="2">
    <source>
        <dbReference type="EMBL" id="EXX65615.1"/>
    </source>
</evidence>
<dbReference type="OrthoDB" id="2416077at2759"/>
<dbReference type="Gene3D" id="3.30.420.10">
    <property type="entry name" value="Ribonuclease H-like superfamily/Ribonuclease H"/>
    <property type="match status" value="1"/>
</dbReference>
<dbReference type="InterPro" id="IPR036397">
    <property type="entry name" value="RNaseH_sf"/>
</dbReference>
<sequence>MKFAKKYRSWTTEDWSKVIWSDESKFMIYGSDGREYCWKKLGEPLRDHHVKPTVKFGWGSIMVWGCFTSSGVGNICRIYGHMDSNLYRQILEEDLLGTIEWHGMDKDNIVFQQDNDPKHTAHLTKQWLEDNDIRVLDWPAQSPDFNPIEHLWNEMDRRLRRLETPIRTQDQMWDAIQKIWVELKNDVCKKLVDTMPDRINDVIRANGGYTRW</sequence>
<dbReference type="HOGENOM" id="CLU_033666_0_6_1"/>
<evidence type="ECO:0000313" key="3">
    <source>
        <dbReference type="Proteomes" id="UP000022910"/>
    </source>
</evidence>
<feature type="domain" description="Tc1-like transposase DDE" evidence="1">
    <location>
        <begin position="18"/>
        <end position="172"/>
    </location>
</feature>
<dbReference type="PANTHER" id="PTHR23022:SF134">
    <property type="entry name" value="TRANSPOSABLE ELEMENT TC1 TRANSPOSASE"/>
    <property type="match status" value="1"/>
</dbReference>
<dbReference type="Proteomes" id="UP000022910">
    <property type="component" value="Unassembled WGS sequence"/>
</dbReference>
<dbReference type="InterPro" id="IPR052338">
    <property type="entry name" value="Transposase_5"/>
</dbReference>
<dbReference type="OMA" id="DESKFMI"/>
<protein>
    <recommendedName>
        <fullName evidence="1">Tc1-like transposase DDE domain-containing protein</fullName>
    </recommendedName>
</protein>